<reference evidence="2 3" key="1">
    <citation type="submission" date="2019-10" db="EMBL/GenBank/DDBJ databases">
        <title>Two novel species isolated from a subtropical stream in China.</title>
        <authorList>
            <person name="Lu H."/>
        </authorList>
    </citation>
    <scope>NUCLEOTIDE SEQUENCE [LARGE SCALE GENOMIC DNA]</scope>
    <source>
        <strain evidence="2 3">FT29W</strain>
    </source>
</reference>
<dbReference type="RefSeq" id="WP_152838144.1">
    <property type="nucleotide sequence ID" value="NZ_WHUG01000004.1"/>
</dbReference>
<feature type="transmembrane region" description="Helical" evidence="1">
    <location>
        <begin position="60"/>
        <end position="83"/>
    </location>
</feature>
<accession>A0A6A7N1S8</accession>
<dbReference type="AlphaFoldDB" id="A0A6A7N1S8"/>
<comment type="caution">
    <text evidence="2">The sequence shown here is derived from an EMBL/GenBank/DDBJ whole genome shotgun (WGS) entry which is preliminary data.</text>
</comment>
<keyword evidence="3" id="KW-1185">Reference proteome</keyword>
<keyword evidence="1" id="KW-0812">Transmembrane</keyword>
<feature type="transmembrane region" description="Helical" evidence="1">
    <location>
        <begin position="21"/>
        <end position="40"/>
    </location>
</feature>
<keyword evidence="1" id="KW-1133">Transmembrane helix</keyword>
<keyword evidence="1" id="KW-0472">Membrane</keyword>
<evidence type="ECO:0000313" key="3">
    <source>
        <dbReference type="Proteomes" id="UP000440498"/>
    </source>
</evidence>
<dbReference type="EMBL" id="WHUG01000004">
    <property type="protein sequence ID" value="MQA38788.1"/>
    <property type="molecule type" value="Genomic_DNA"/>
</dbReference>
<protein>
    <submittedName>
        <fullName evidence="2">Uncharacterized protein</fullName>
    </submittedName>
</protein>
<evidence type="ECO:0000256" key="1">
    <source>
        <dbReference type="SAM" id="Phobius"/>
    </source>
</evidence>
<organism evidence="2 3">
    <name type="scientific">Rugamonas aquatica</name>
    <dbReference type="NCBI Taxonomy" id="2743357"/>
    <lineage>
        <taxon>Bacteria</taxon>
        <taxon>Pseudomonadati</taxon>
        <taxon>Pseudomonadota</taxon>
        <taxon>Betaproteobacteria</taxon>
        <taxon>Burkholderiales</taxon>
        <taxon>Oxalobacteraceae</taxon>
        <taxon>Telluria group</taxon>
        <taxon>Rugamonas</taxon>
    </lineage>
</organism>
<dbReference type="Proteomes" id="UP000440498">
    <property type="component" value="Unassembled WGS sequence"/>
</dbReference>
<name>A0A6A7N1S8_9BURK</name>
<proteinExistence type="predicted"/>
<gene>
    <name evidence="2" type="ORF">GEV02_11540</name>
</gene>
<sequence length="89" mass="9106">MRRHEQALRTLTPIAAGQAASAALMTALHGAGLMLAPVLVPLCSSDGTVREVAVAGSQTLMLAACAMHAAAMLGMTAAVNALLKRYYAI</sequence>
<evidence type="ECO:0000313" key="2">
    <source>
        <dbReference type="EMBL" id="MQA38788.1"/>
    </source>
</evidence>